<reference evidence="2 3" key="1">
    <citation type="submission" date="2016-10" db="EMBL/GenBank/DDBJ databases">
        <authorList>
            <person name="de Groot N.N."/>
        </authorList>
    </citation>
    <scope>NUCLEOTIDE SEQUENCE [LARGE SCALE GENOMIC DNA]</scope>
    <source>
        <strain evidence="3">EB21,IBRC-M 10013,KCTC 4048</strain>
    </source>
</reference>
<feature type="transmembrane region" description="Helical" evidence="1">
    <location>
        <begin position="128"/>
        <end position="148"/>
    </location>
</feature>
<name>A0A1G9XC41_9EURY</name>
<keyword evidence="3" id="KW-1185">Reference proteome</keyword>
<dbReference type="AlphaFoldDB" id="A0A1G9XC41"/>
<feature type="transmembrane region" description="Helical" evidence="1">
    <location>
        <begin position="53"/>
        <end position="74"/>
    </location>
</feature>
<feature type="transmembrane region" description="Helical" evidence="1">
    <location>
        <begin position="86"/>
        <end position="107"/>
    </location>
</feature>
<evidence type="ECO:0000256" key="1">
    <source>
        <dbReference type="SAM" id="Phobius"/>
    </source>
</evidence>
<evidence type="ECO:0008006" key="4">
    <source>
        <dbReference type="Google" id="ProtNLM"/>
    </source>
</evidence>
<proteinExistence type="predicted"/>
<sequence length="154" mass="16240">MSTIDVVVRMVHSITSAVWVGSVLFVAFGVLPSALDGSLNASPSQAIVSRLRWLSRGCSALLFFTGGHLAGTLYTVDSLTGSGRGHLVLTMLALWFVLTGLVEVAGGKLDRGFDEQKVRSPAREAKPFLYAASVVAVLLLVDATLIVYGGGIVY</sequence>
<keyword evidence="1" id="KW-0472">Membrane</keyword>
<dbReference type="Proteomes" id="UP000199370">
    <property type="component" value="Unassembled WGS sequence"/>
</dbReference>
<dbReference type="STRING" id="996166.SAMN05192554_11040"/>
<feature type="transmembrane region" description="Helical" evidence="1">
    <location>
        <begin position="6"/>
        <end position="32"/>
    </location>
</feature>
<dbReference type="RefSeq" id="WP_089733580.1">
    <property type="nucleotide sequence ID" value="NZ_FNIA01000010.1"/>
</dbReference>
<keyword evidence="1" id="KW-0812">Transmembrane</keyword>
<gene>
    <name evidence="2" type="ORF">SAMN05192554_11040</name>
</gene>
<organism evidence="2 3">
    <name type="scientific">Haloarchaeobius iranensis</name>
    <dbReference type="NCBI Taxonomy" id="996166"/>
    <lineage>
        <taxon>Archaea</taxon>
        <taxon>Methanobacteriati</taxon>
        <taxon>Methanobacteriota</taxon>
        <taxon>Stenosarchaea group</taxon>
        <taxon>Halobacteria</taxon>
        <taxon>Halobacteriales</taxon>
        <taxon>Halorubellaceae</taxon>
        <taxon>Haloarchaeobius</taxon>
    </lineage>
</organism>
<keyword evidence="1" id="KW-1133">Transmembrane helix</keyword>
<accession>A0A1G9XC41</accession>
<evidence type="ECO:0000313" key="3">
    <source>
        <dbReference type="Proteomes" id="UP000199370"/>
    </source>
</evidence>
<evidence type="ECO:0000313" key="2">
    <source>
        <dbReference type="EMBL" id="SDM94372.1"/>
    </source>
</evidence>
<dbReference type="OrthoDB" id="340884at2157"/>
<protein>
    <recommendedName>
        <fullName evidence="4">Transporter</fullName>
    </recommendedName>
</protein>
<dbReference type="EMBL" id="FNIA01000010">
    <property type="protein sequence ID" value="SDM94372.1"/>
    <property type="molecule type" value="Genomic_DNA"/>
</dbReference>